<reference evidence="3" key="2">
    <citation type="submission" date="2018-02" db="UniProtKB">
        <authorList>
            <consortium name="EnsemblPlants"/>
        </authorList>
    </citation>
    <scope>IDENTIFICATION</scope>
    <source>
        <strain evidence="3">Williams 82</strain>
    </source>
</reference>
<sequence>MLFSTVRAVTLPLILTLFLLLTHATQSANSVNPMFLPLSISISLLLDEHWQKNNFYNLDYRVGHVL</sequence>
<name>K7MKQ7_SOYBN</name>
<dbReference type="Gramene" id="KRH03298">
    <property type="protein sequence ID" value="KRH03298"/>
    <property type="gene ID" value="GLYMA_17G089800"/>
</dbReference>
<dbReference type="PaxDb" id="3847-GLYMA17G09761.1"/>
<evidence type="ECO:0000313" key="4">
    <source>
        <dbReference type="Proteomes" id="UP000008827"/>
    </source>
</evidence>
<evidence type="ECO:0000313" key="2">
    <source>
        <dbReference type="EMBL" id="KRH03298.1"/>
    </source>
</evidence>
<dbReference type="SMR" id="K7MKQ7"/>
<feature type="chain" id="PRO_5014581832" evidence="1">
    <location>
        <begin position="28"/>
        <end position="66"/>
    </location>
</feature>
<dbReference type="HOGENOM" id="CLU_2836285_0_0_1"/>
<dbReference type="AlphaFoldDB" id="K7MKQ7"/>
<protein>
    <submittedName>
        <fullName evidence="2 3">Uncharacterized protein</fullName>
    </submittedName>
</protein>
<dbReference type="Proteomes" id="UP000008827">
    <property type="component" value="Chromosome 17"/>
</dbReference>
<reference evidence="2 3" key="1">
    <citation type="journal article" date="2010" name="Nature">
        <title>Genome sequence of the palaeopolyploid soybean.</title>
        <authorList>
            <person name="Schmutz J."/>
            <person name="Cannon S.B."/>
            <person name="Schlueter J."/>
            <person name="Ma J."/>
            <person name="Mitros T."/>
            <person name="Nelson W."/>
            <person name="Hyten D.L."/>
            <person name="Song Q."/>
            <person name="Thelen J.J."/>
            <person name="Cheng J."/>
            <person name="Xu D."/>
            <person name="Hellsten U."/>
            <person name="May G.D."/>
            <person name="Yu Y."/>
            <person name="Sakurai T."/>
            <person name="Umezawa T."/>
            <person name="Bhattacharyya M.K."/>
            <person name="Sandhu D."/>
            <person name="Valliyodan B."/>
            <person name="Lindquist E."/>
            <person name="Peto M."/>
            <person name="Grant D."/>
            <person name="Shu S."/>
            <person name="Goodstein D."/>
            <person name="Barry K."/>
            <person name="Futrell-Griggs M."/>
            <person name="Abernathy B."/>
            <person name="Du J."/>
            <person name="Tian Z."/>
            <person name="Zhu L."/>
            <person name="Gill N."/>
            <person name="Joshi T."/>
            <person name="Libault M."/>
            <person name="Sethuraman A."/>
            <person name="Zhang X.-C."/>
            <person name="Shinozaki K."/>
            <person name="Nguyen H.T."/>
            <person name="Wing R.A."/>
            <person name="Cregan P."/>
            <person name="Specht J."/>
            <person name="Grimwood J."/>
            <person name="Rokhsar D."/>
            <person name="Stacey G."/>
            <person name="Shoemaker R.C."/>
            <person name="Jackson S.A."/>
        </authorList>
    </citation>
    <scope>NUCLEOTIDE SEQUENCE</scope>
    <source>
        <strain evidence="3">cv. Williams 82</strain>
        <tissue evidence="2">Callus</tissue>
    </source>
</reference>
<accession>K7MKQ7</accession>
<keyword evidence="4" id="KW-1185">Reference proteome</keyword>
<dbReference type="EMBL" id="CM000850">
    <property type="protein sequence ID" value="KRH03298.1"/>
    <property type="molecule type" value="Genomic_DNA"/>
</dbReference>
<dbReference type="EnsemblPlants" id="KRH03298">
    <property type="protein sequence ID" value="KRH03298"/>
    <property type="gene ID" value="GLYMA_17G089800"/>
</dbReference>
<proteinExistence type="predicted"/>
<keyword evidence="1" id="KW-0732">Signal</keyword>
<dbReference type="InParanoid" id="K7MKQ7"/>
<reference evidence="2" key="3">
    <citation type="submission" date="2018-07" db="EMBL/GenBank/DDBJ databases">
        <title>WGS assembly of Glycine max.</title>
        <authorList>
            <person name="Schmutz J."/>
            <person name="Cannon S."/>
            <person name="Schlueter J."/>
            <person name="Ma J."/>
            <person name="Mitros T."/>
            <person name="Nelson W."/>
            <person name="Hyten D."/>
            <person name="Song Q."/>
            <person name="Thelen J."/>
            <person name="Cheng J."/>
            <person name="Xu D."/>
            <person name="Hellsten U."/>
            <person name="May G."/>
            <person name="Yu Y."/>
            <person name="Sakurai T."/>
            <person name="Umezawa T."/>
            <person name="Bhattacharyya M."/>
            <person name="Sandhu D."/>
            <person name="Valliyodan B."/>
            <person name="Lindquist E."/>
            <person name="Peto M."/>
            <person name="Grant D."/>
            <person name="Shu S."/>
            <person name="Goodstein D."/>
            <person name="Barry K."/>
            <person name="Futrell-Griggs M."/>
            <person name="Abernathy B."/>
            <person name="Du J."/>
            <person name="Tian Z."/>
            <person name="Zhu L."/>
            <person name="Gill N."/>
            <person name="Joshi T."/>
            <person name="Libault M."/>
            <person name="Sethuraman A."/>
            <person name="Zhang X."/>
            <person name="Shinozaki K."/>
            <person name="Nguyen H."/>
            <person name="Wing R."/>
            <person name="Cregan P."/>
            <person name="Specht J."/>
            <person name="Grimwood J."/>
            <person name="Rokhsar D."/>
            <person name="Stacey G."/>
            <person name="Shoemaker R."/>
            <person name="Jackson S."/>
        </authorList>
    </citation>
    <scope>NUCLEOTIDE SEQUENCE</scope>
    <source>
        <tissue evidence="2">Callus</tissue>
    </source>
</reference>
<feature type="signal peptide" evidence="1">
    <location>
        <begin position="1"/>
        <end position="27"/>
    </location>
</feature>
<organism evidence="2">
    <name type="scientific">Glycine max</name>
    <name type="common">Soybean</name>
    <name type="synonym">Glycine hispida</name>
    <dbReference type="NCBI Taxonomy" id="3847"/>
    <lineage>
        <taxon>Eukaryota</taxon>
        <taxon>Viridiplantae</taxon>
        <taxon>Streptophyta</taxon>
        <taxon>Embryophyta</taxon>
        <taxon>Tracheophyta</taxon>
        <taxon>Spermatophyta</taxon>
        <taxon>Magnoliopsida</taxon>
        <taxon>eudicotyledons</taxon>
        <taxon>Gunneridae</taxon>
        <taxon>Pentapetalae</taxon>
        <taxon>rosids</taxon>
        <taxon>fabids</taxon>
        <taxon>Fabales</taxon>
        <taxon>Fabaceae</taxon>
        <taxon>Papilionoideae</taxon>
        <taxon>50 kb inversion clade</taxon>
        <taxon>NPAAA clade</taxon>
        <taxon>indigoferoid/millettioid clade</taxon>
        <taxon>Phaseoleae</taxon>
        <taxon>Glycine</taxon>
        <taxon>Glycine subgen. Soja</taxon>
    </lineage>
</organism>
<gene>
    <name evidence="2" type="ORF">GLYMA_17G089800</name>
</gene>
<evidence type="ECO:0000256" key="1">
    <source>
        <dbReference type="SAM" id="SignalP"/>
    </source>
</evidence>
<evidence type="ECO:0000313" key="3">
    <source>
        <dbReference type="EnsemblPlants" id="KRH03298"/>
    </source>
</evidence>